<sequence length="74" mass="8782">MESEIIEILKNIEKRLETIEEHLGIVKEDCSKMGKHIHFVEKTYNVLRQPLNYVTRMINCKNNELPQIKNVSEE</sequence>
<name>A0A6C0B0I1_9ZZZZ</name>
<dbReference type="AlphaFoldDB" id="A0A6C0B0I1"/>
<evidence type="ECO:0000313" key="1">
    <source>
        <dbReference type="EMBL" id="QHS84973.1"/>
    </source>
</evidence>
<proteinExistence type="predicted"/>
<accession>A0A6C0B0I1</accession>
<organism evidence="1">
    <name type="scientific">viral metagenome</name>
    <dbReference type="NCBI Taxonomy" id="1070528"/>
    <lineage>
        <taxon>unclassified sequences</taxon>
        <taxon>metagenomes</taxon>
        <taxon>organismal metagenomes</taxon>
    </lineage>
</organism>
<protein>
    <submittedName>
        <fullName evidence="1">Uncharacterized protein</fullName>
    </submittedName>
</protein>
<dbReference type="EMBL" id="MN739039">
    <property type="protein sequence ID" value="QHS84973.1"/>
    <property type="molecule type" value="Genomic_DNA"/>
</dbReference>
<reference evidence="1" key="1">
    <citation type="journal article" date="2020" name="Nature">
        <title>Giant virus diversity and host interactions through global metagenomics.</title>
        <authorList>
            <person name="Schulz F."/>
            <person name="Roux S."/>
            <person name="Paez-Espino D."/>
            <person name="Jungbluth S."/>
            <person name="Walsh D.A."/>
            <person name="Denef V.J."/>
            <person name="McMahon K.D."/>
            <person name="Konstantinidis K.T."/>
            <person name="Eloe-Fadrosh E.A."/>
            <person name="Kyrpides N.C."/>
            <person name="Woyke T."/>
        </authorList>
    </citation>
    <scope>NUCLEOTIDE SEQUENCE</scope>
    <source>
        <strain evidence="1">GVMAG-M-3300009182-67</strain>
    </source>
</reference>